<dbReference type="GO" id="GO:0016787">
    <property type="term" value="F:hydrolase activity"/>
    <property type="evidence" value="ECO:0007669"/>
    <property type="project" value="UniProtKB-UniRule"/>
</dbReference>
<feature type="active site" description="Nucleophile" evidence="4">
    <location>
        <position position="40"/>
    </location>
</feature>
<dbReference type="OrthoDB" id="9770965at2"/>
<feature type="active site" description="Proton acceptor" evidence="4">
    <location>
        <position position="152"/>
    </location>
</feature>
<feature type="domain" description="PNPLA" evidence="5">
    <location>
        <begin position="7"/>
        <end position="165"/>
    </location>
</feature>
<keyword evidence="2 4" id="KW-0442">Lipid degradation</keyword>
<accession>A0A2T5RKM8</accession>
<evidence type="ECO:0000256" key="4">
    <source>
        <dbReference type="PROSITE-ProRule" id="PRU01161"/>
    </source>
</evidence>
<dbReference type="PANTHER" id="PTHR14226">
    <property type="entry name" value="NEUROPATHY TARGET ESTERASE/SWISS CHEESE D.MELANOGASTER"/>
    <property type="match status" value="1"/>
</dbReference>
<evidence type="ECO:0000313" key="6">
    <source>
        <dbReference type="EMBL" id="PTV99569.1"/>
    </source>
</evidence>
<dbReference type="Gene3D" id="3.40.1090.10">
    <property type="entry name" value="Cytosolic phospholipase A2 catalytic domain"/>
    <property type="match status" value="1"/>
</dbReference>
<gene>
    <name evidence="6" type="ORF">C8C76_11051</name>
</gene>
<evidence type="ECO:0000313" key="7">
    <source>
        <dbReference type="Proteomes" id="UP000244089"/>
    </source>
</evidence>
<comment type="caution">
    <text evidence="6">The sequence shown here is derived from an EMBL/GenBank/DDBJ whole genome shotgun (WGS) entry which is preliminary data.</text>
</comment>
<dbReference type="SUPFAM" id="SSF52151">
    <property type="entry name" value="FabD/lysophospholipase-like"/>
    <property type="match status" value="1"/>
</dbReference>
<dbReference type="PANTHER" id="PTHR14226:SF78">
    <property type="entry name" value="SLR0060 PROTEIN"/>
    <property type="match status" value="1"/>
</dbReference>
<dbReference type="AlphaFoldDB" id="A0A2T5RKM8"/>
<dbReference type="GO" id="GO:0016042">
    <property type="term" value="P:lipid catabolic process"/>
    <property type="evidence" value="ECO:0007669"/>
    <property type="project" value="UniProtKB-UniRule"/>
</dbReference>
<feature type="short sequence motif" description="DGA/G" evidence="4">
    <location>
        <begin position="152"/>
        <end position="154"/>
    </location>
</feature>
<reference evidence="6 7" key="1">
    <citation type="submission" date="2018-04" db="EMBL/GenBank/DDBJ databases">
        <title>Subsurface microbial communities from deep shales in Ohio and West Virginia, USA.</title>
        <authorList>
            <person name="Wrighton K."/>
        </authorList>
    </citation>
    <scope>NUCLEOTIDE SEQUENCE [LARGE SCALE GENOMIC DNA]</scope>
    <source>
        <strain evidence="6 7">WC1</strain>
    </source>
</reference>
<feature type="short sequence motif" description="GXGXXG" evidence="4">
    <location>
        <begin position="11"/>
        <end position="16"/>
    </location>
</feature>
<keyword evidence="1 4" id="KW-0378">Hydrolase</keyword>
<evidence type="ECO:0000256" key="2">
    <source>
        <dbReference type="ARBA" id="ARBA00022963"/>
    </source>
</evidence>
<dbReference type="InterPro" id="IPR016035">
    <property type="entry name" value="Acyl_Trfase/lysoPLipase"/>
</dbReference>
<dbReference type="EMBL" id="QAXS01000010">
    <property type="protein sequence ID" value="PTV99569.1"/>
    <property type="molecule type" value="Genomic_DNA"/>
</dbReference>
<organism evidence="6 7">
    <name type="scientific">Halanaerobium saccharolyticum</name>
    <dbReference type="NCBI Taxonomy" id="43595"/>
    <lineage>
        <taxon>Bacteria</taxon>
        <taxon>Bacillati</taxon>
        <taxon>Bacillota</taxon>
        <taxon>Clostridia</taxon>
        <taxon>Halanaerobiales</taxon>
        <taxon>Halanaerobiaceae</taxon>
        <taxon>Halanaerobium</taxon>
    </lineage>
</organism>
<evidence type="ECO:0000256" key="1">
    <source>
        <dbReference type="ARBA" id="ARBA00022801"/>
    </source>
</evidence>
<evidence type="ECO:0000256" key="3">
    <source>
        <dbReference type="ARBA" id="ARBA00023098"/>
    </source>
</evidence>
<name>A0A2T5RKM8_9FIRM</name>
<protein>
    <submittedName>
        <fullName evidence="6">NTE family protein</fullName>
    </submittedName>
</protein>
<dbReference type="Pfam" id="PF01734">
    <property type="entry name" value="Patatin"/>
    <property type="match status" value="1"/>
</dbReference>
<dbReference type="CDD" id="cd07205">
    <property type="entry name" value="Pat_PNPLA6_PNPLA7_NTE1_like"/>
    <property type="match status" value="1"/>
</dbReference>
<dbReference type="RefSeq" id="WP_108139578.1">
    <property type="nucleotide sequence ID" value="NZ_QAXS01000010.1"/>
</dbReference>
<keyword evidence="3 4" id="KW-0443">Lipid metabolism</keyword>
<dbReference type="Proteomes" id="UP000244089">
    <property type="component" value="Unassembled WGS sequence"/>
</dbReference>
<dbReference type="PROSITE" id="PS51635">
    <property type="entry name" value="PNPLA"/>
    <property type="match status" value="1"/>
</dbReference>
<sequence length="249" mass="27293">MAPKIGIALSGGGVKGFAHLGVLQALKEKGIEPDLLAGVSAGAIVGSFIAAGKSPAEVMELINENDFFDFAKLSIPDRGIFTLDNMTENLEKSLGAKTFEELKIPFYVGAANIEKARMEYFSSGELVKIIQASSSIPVLFSPVEINGDLYVDGGLFENLPVNPLINKCDKLIAVNVMPVNLEEKMESITDIAVRTFQLKKVVNAMELREKADIYIEPTGIEKYNILNTKYSQELYDLGYNYCKNLEIDL</sequence>
<feature type="short sequence motif" description="GXSXG" evidence="4">
    <location>
        <begin position="38"/>
        <end position="42"/>
    </location>
</feature>
<proteinExistence type="predicted"/>
<evidence type="ECO:0000259" key="5">
    <source>
        <dbReference type="PROSITE" id="PS51635"/>
    </source>
</evidence>
<dbReference type="InterPro" id="IPR050301">
    <property type="entry name" value="NTE"/>
</dbReference>
<dbReference type="InterPro" id="IPR002641">
    <property type="entry name" value="PNPLA_dom"/>
</dbReference>